<dbReference type="InterPro" id="IPR000871">
    <property type="entry name" value="Beta-lactam_class-A"/>
</dbReference>
<keyword evidence="6" id="KW-1185">Reference proteome</keyword>
<protein>
    <recommendedName>
        <fullName evidence="3">beta-lactamase</fullName>
        <ecNumber evidence="3">3.5.2.6</ecNumber>
    </recommendedName>
</protein>
<evidence type="ECO:0000256" key="1">
    <source>
        <dbReference type="ARBA" id="ARBA00001526"/>
    </source>
</evidence>
<gene>
    <name evidence="5" type="ORF">DJ017_01575</name>
</gene>
<dbReference type="PANTHER" id="PTHR35333">
    <property type="entry name" value="BETA-LACTAMASE"/>
    <property type="match status" value="1"/>
</dbReference>
<dbReference type="SUPFAM" id="SSF56601">
    <property type="entry name" value="beta-lactamase/transpeptidase-like"/>
    <property type="match status" value="1"/>
</dbReference>
<comment type="catalytic activity">
    <reaction evidence="1">
        <text>a beta-lactam + H2O = a substituted beta-amino acid</text>
        <dbReference type="Rhea" id="RHEA:20401"/>
        <dbReference type="ChEBI" id="CHEBI:15377"/>
        <dbReference type="ChEBI" id="CHEBI:35627"/>
        <dbReference type="ChEBI" id="CHEBI:140347"/>
        <dbReference type="EC" id="3.5.2.6"/>
    </reaction>
</comment>
<dbReference type="PRINTS" id="PR00118">
    <property type="entry name" value="BLACTAMASEA"/>
</dbReference>
<evidence type="ECO:0000259" key="4">
    <source>
        <dbReference type="Pfam" id="PF13354"/>
    </source>
</evidence>
<dbReference type="OrthoDB" id="9784149at2"/>
<dbReference type="EC" id="3.5.2.6" evidence="3"/>
<name>A0A328AKA6_9CAUL</name>
<evidence type="ECO:0000256" key="2">
    <source>
        <dbReference type="ARBA" id="ARBA00009009"/>
    </source>
</evidence>
<dbReference type="NCBIfam" id="NF033103">
    <property type="entry name" value="bla_class_A"/>
    <property type="match status" value="1"/>
</dbReference>
<reference evidence="6" key="1">
    <citation type="submission" date="2018-05" db="EMBL/GenBank/DDBJ databases">
        <authorList>
            <person name="Li X."/>
        </authorList>
    </citation>
    <scope>NUCLEOTIDE SEQUENCE [LARGE SCALE GENOMIC DNA]</scope>
    <source>
        <strain evidence="6">LX32</strain>
    </source>
</reference>
<sequence>MISRVRYRMRRPRRSRAPKAAAIAGLAALAGVIGVGGWAAHDRQAGPEHAELTSTPKITKVSLPAPPAPPALQEKIEQLAERYREPVGIAITDVSARWTAQVAGDEVFPQQSVSKLWVALAVMHAVDRGQLRLDQPVTLTKEDRSVFYQPITAKIRGPNGYATSVYELLKYQLTESDNAANDKLIAEVGGGEAVSRVMAEKGLEGLGRGETERDLQTRAAGLTWKPEYGLTWVWKAAREELPETVRDQALEAYLANPGDGAKPAAITNALAALHRGELLSPQSTEAMLDLMAQCRTGSSRLRAGLPSGWSIAHKTGTGPDWRGASVGINDVGLITAPDGRTYAVAVMLRQTRHPVGARQALMQAVARAVVDYWRTTPKGLSVPDRRVASLGSAPETAR</sequence>
<dbReference type="Pfam" id="PF13354">
    <property type="entry name" value="Beta-lactamase2"/>
    <property type="match status" value="1"/>
</dbReference>
<feature type="domain" description="Beta-lactamase class A catalytic" evidence="4">
    <location>
        <begin position="88"/>
        <end position="347"/>
    </location>
</feature>
<dbReference type="EMBL" id="QFYQ01000001">
    <property type="protein sequence ID" value="RAK53308.1"/>
    <property type="molecule type" value="Genomic_DNA"/>
</dbReference>
<evidence type="ECO:0000256" key="3">
    <source>
        <dbReference type="ARBA" id="ARBA00012865"/>
    </source>
</evidence>
<evidence type="ECO:0000313" key="5">
    <source>
        <dbReference type="EMBL" id="RAK53308.1"/>
    </source>
</evidence>
<dbReference type="PANTHER" id="PTHR35333:SF3">
    <property type="entry name" value="BETA-LACTAMASE-TYPE TRANSPEPTIDASE FOLD CONTAINING PROTEIN"/>
    <property type="match status" value="1"/>
</dbReference>
<evidence type="ECO:0000313" key="6">
    <source>
        <dbReference type="Proteomes" id="UP000249254"/>
    </source>
</evidence>
<organism evidence="5 6">
    <name type="scientific">Phenylobacterium soli</name>
    <dbReference type="NCBI Taxonomy" id="2170551"/>
    <lineage>
        <taxon>Bacteria</taxon>
        <taxon>Pseudomonadati</taxon>
        <taxon>Pseudomonadota</taxon>
        <taxon>Alphaproteobacteria</taxon>
        <taxon>Caulobacterales</taxon>
        <taxon>Caulobacteraceae</taxon>
        <taxon>Phenylobacterium</taxon>
    </lineage>
</organism>
<dbReference type="InterPro" id="IPR045155">
    <property type="entry name" value="Beta-lactam_cat"/>
</dbReference>
<accession>A0A328AKA6</accession>
<dbReference type="Gene3D" id="3.40.710.10">
    <property type="entry name" value="DD-peptidase/beta-lactamase superfamily"/>
    <property type="match status" value="1"/>
</dbReference>
<keyword evidence="5" id="KW-0378">Hydrolase</keyword>
<dbReference type="GO" id="GO:0030655">
    <property type="term" value="P:beta-lactam antibiotic catabolic process"/>
    <property type="evidence" value="ECO:0007669"/>
    <property type="project" value="InterPro"/>
</dbReference>
<dbReference type="GO" id="GO:0046677">
    <property type="term" value="P:response to antibiotic"/>
    <property type="evidence" value="ECO:0007669"/>
    <property type="project" value="InterPro"/>
</dbReference>
<dbReference type="InterPro" id="IPR012338">
    <property type="entry name" value="Beta-lactam/transpept-like"/>
</dbReference>
<comment type="similarity">
    <text evidence="2">Belongs to the class-A beta-lactamase family.</text>
</comment>
<proteinExistence type="inferred from homology"/>
<dbReference type="GO" id="GO:0008800">
    <property type="term" value="F:beta-lactamase activity"/>
    <property type="evidence" value="ECO:0007669"/>
    <property type="project" value="UniProtKB-EC"/>
</dbReference>
<dbReference type="Proteomes" id="UP000249254">
    <property type="component" value="Unassembled WGS sequence"/>
</dbReference>
<comment type="caution">
    <text evidence="5">The sequence shown here is derived from an EMBL/GenBank/DDBJ whole genome shotgun (WGS) entry which is preliminary data.</text>
</comment>
<dbReference type="AlphaFoldDB" id="A0A328AKA6"/>